<dbReference type="Proteomes" id="UP000319716">
    <property type="component" value="Unassembled WGS sequence"/>
</dbReference>
<proteinExistence type="predicted"/>
<name>A0A4Y1ZBC9_9BACL</name>
<dbReference type="EC" id="4.2.99.18" evidence="1"/>
<keyword evidence="1" id="KW-0540">Nuclease</keyword>
<keyword evidence="1" id="KW-0456">Lyase</keyword>
<organism evidence="1 2">
    <name type="scientific">Sporolactobacillus inulinus</name>
    <dbReference type="NCBI Taxonomy" id="2078"/>
    <lineage>
        <taxon>Bacteria</taxon>
        <taxon>Bacillati</taxon>
        <taxon>Bacillota</taxon>
        <taxon>Bacilli</taxon>
        <taxon>Bacillales</taxon>
        <taxon>Sporolactobacillaceae</taxon>
        <taxon>Sporolactobacillus</taxon>
    </lineage>
</organism>
<evidence type="ECO:0000313" key="1">
    <source>
        <dbReference type="EMBL" id="GAY76048.1"/>
    </source>
</evidence>
<protein>
    <submittedName>
        <fullName evidence="1">Endonuclease III</fullName>
        <ecNumber evidence="1">4.2.99.18</ecNumber>
    </submittedName>
</protein>
<sequence length="46" mass="5659">MRRVPREKWSETHHRLIFSDAIIVEHRIRSVRNVRFLTCAVKDRNE</sequence>
<keyword evidence="1" id="KW-0378">Hydrolase</keyword>
<comment type="caution">
    <text evidence="1">The sequence shown here is derived from an EMBL/GenBank/DDBJ whole genome shotgun (WGS) entry which is preliminary data.</text>
</comment>
<dbReference type="EMBL" id="BEXB01000010">
    <property type="protein sequence ID" value="GAY76048.1"/>
    <property type="molecule type" value="Genomic_DNA"/>
</dbReference>
<accession>A0A4Y1ZBC9</accession>
<dbReference type="AlphaFoldDB" id="A0A4Y1ZBC9"/>
<dbReference type="GO" id="GO:0140078">
    <property type="term" value="F:class I DNA-(apurinic or apyrimidinic site) endonuclease activity"/>
    <property type="evidence" value="ECO:0007669"/>
    <property type="project" value="UniProtKB-EC"/>
</dbReference>
<keyword evidence="1" id="KW-0255">Endonuclease</keyword>
<evidence type="ECO:0000313" key="2">
    <source>
        <dbReference type="Proteomes" id="UP000319716"/>
    </source>
</evidence>
<reference evidence="1 2" key="1">
    <citation type="submission" date="2017-11" db="EMBL/GenBank/DDBJ databases">
        <title>Draft Genome Sequence of Sporolactobacillus inulinus NBRC 111894 Isolated from Koso, a Japanese Sugar-Vegetable Fermented Beverage.</title>
        <authorList>
            <person name="Chiou T.Y."/>
            <person name="Oshima K."/>
            <person name="Suda W."/>
            <person name="Hattori M."/>
            <person name="Takahashi T."/>
        </authorList>
    </citation>
    <scope>NUCLEOTIDE SEQUENCE [LARGE SCALE GENOMIC DNA]</scope>
    <source>
        <strain evidence="1 2">NBRC111894</strain>
    </source>
</reference>
<gene>
    <name evidence="1" type="ORF">NBRC111894_1602</name>
</gene>